<dbReference type="STRING" id="1217721.HY57_10830"/>
<protein>
    <submittedName>
        <fullName evidence="3">Transglutaminase</fullName>
    </submittedName>
</protein>
<keyword evidence="1" id="KW-0812">Transmembrane</keyword>
<dbReference type="HOGENOM" id="CLU_012397_0_0_6"/>
<feature type="transmembrane region" description="Helical" evidence="1">
    <location>
        <begin position="63"/>
        <end position="83"/>
    </location>
</feature>
<dbReference type="InterPro" id="IPR038765">
    <property type="entry name" value="Papain-like_cys_pep_sf"/>
</dbReference>
<evidence type="ECO:0000256" key="1">
    <source>
        <dbReference type="SAM" id="Phobius"/>
    </source>
</evidence>
<dbReference type="Pfam" id="PF01841">
    <property type="entry name" value="Transglut_core"/>
    <property type="match status" value="1"/>
</dbReference>
<proteinExistence type="predicted"/>
<dbReference type="Pfam" id="PF13559">
    <property type="entry name" value="DUF4129"/>
    <property type="match status" value="1"/>
</dbReference>
<keyword evidence="1" id="KW-1133">Transmembrane helix</keyword>
<dbReference type="RefSeq" id="WP_019466225.1">
    <property type="nucleotide sequence ID" value="NZ_ALOY01000170.1"/>
</dbReference>
<dbReference type="Proteomes" id="UP000027987">
    <property type="component" value="Chromosome"/>
</dbReference>
<feature type="domain" description="Transglutaminase-like" evidence="2">
    <location>
        <begin position="404"/>
        <end position="475"/>
    </location>
</feature>
<dbReference type="AlphaFoldDB" id="A0A075K1X9"/>
<evidence type="ECO:0000259" key="2">
    <source>
        <dbReference type="SMART" id="SM00460"/>
    </source>
</evidence>
<dbReference type="SUPFAM" id="SSF54001">
    <property type="entry name" value="Cysteine proteinases"/>
    <property type="match status" value="1"/>
</dbReference>
<dbReference type="Gene3D" id="3.10.620.30">
    <property type="match status" value="1"/>
</dbReference>
<dbReference type="InterPro" id="IPR025403">
    <property type="entry name" value="TgpA-like_C"/>
</dbReference>
<dbReference type="Pfam" id="PF11992">
    <property type="entry name" value="TgpA_N"/>
    <property type="match status" value="1"/>
</dbReference>
<reference evidence="3 4" key="1">
    <citation type="submission" date="2014-07" db="EMBL/GenBank/DDBJ databases">
        <title>Complete Genome Sequence of Dyella japonica Strain A8 Isolated from Malaysian Tropical Soil.</title>
        <authorList>
            <person name="Hui R.K.H."/>
            <person name="Chen J.-W."/>
            <person name="Chan K.-G."/>
            <person name="Leung F.C.C."/>
        </authorList>
    </citation>
    <scope>NUCLEOTIDE SEQUENCE [LARGE SCALE GENOMIC DNA]</scope>
    <source>
        <strain evidence="3 4">A8</strain>
    </source>
</reference>
<keyword evidence="4" id="KW-1185">Reference proteome</keyword>
<dbReference type="EMBL" id="CP008884">
    <property type="protein sequence ID" value="AIF47722.1"/>
    <property type="molecule type" value="Genomic_DNA"/>
</dbReference>
<feature type="transmembrane region" description="Helical" evidence="1">
    <location>
        <begin position="136"/>
        <end position="155"/>
    </location>
</feature>
<evidence type="ECO:0000313" key="3">
    <source>
        <dbReference type="EMBL" id="AIF47722.1"/>
    </source>
</evidence>
<dbReference type="InterPro" id="IPR002931">
    <property type="entry name" value="Transglutaminase-like"/>
</dbReference>
<organism evidence="3 4">
    <name type="scientific">Dyella japonica A8</name>
    <dbReference type="NCBI Taxonomy" id="1217721"/>
    <lineage>
        <taxon>Bacteria</taxon>
        <taxon>Pseudomonadati</taxon>
        <taxon>Pseudomonadota</taxon>
        <taxon>Gammaproteobacteria</taxon>
        <taxon>Lysobacterales</taxon>
        <taxon>Rhodanobacteraceae</taxon>
        <taxon>Dyella</taxon>
    </lineage>
</organism>
<name>A0A075K1X9_9GAMM</name>
<dbReference type="PANTHER" id="PTHR42736">
    <property type="entry name" value="PROTEIN-GLUTAMINE GAMMA-GLUTAMYLTRANSFERASE"/>
    <property type="match status" value="1"/>
</dbReference>
<dbReference type="PANTHER" id="PTHR42736:SF1">
    <property type="entry name" value="PROTEIN-GLUTAMINE GAMMA-GLUTAMYLTRANSFERASE"/>
    <property type="match status" value="1"/>
</dbReference>
<dbReference type="OrthoDB" id="9804872at2"/>
<dbReference type="PATRIC" id="fig|1217721.7.peg.2239"/>
<accession>A0A075K1X9</accession>
<dbReference type="InterPro" id="IPR021878">
    <property type="entry name" value="TgpA_N"/>
</dbReference>
<dbReference type="InterPro" id="IPR052901">
    <property type="entry name" value="Bact_TGase-like"/>
</dbReference>
<dbReference type="SMART" id="SM00460">
    <property type="entry name" value="TGc"/>
    <property type="match status" value="1"/>
</dbReference>
<feature type="transmembrane region" description="Helical" evidence="1">
    <location>
        <begin position="167"/>
        <end position="188"/>
    </location>
</feature>
<evidence type="ECO:0000313" key="4">
    <source>
        <dbReference type="Proteomes" id="UP000027987"/>
    </source>
</evidence>
<keyword evidence="1" id="KW-0472">Membrane</keyword>
<feature type="transmembrane region" description="Helical" evidence="1">
    <location>
        <begin position="545"/>
        <end position="566"/>
    </location>
</feature>
<gene>
    <name evidence="3" type="ORF">HY57_10830</name>
</gene>
<sequence>MRWRLFRQKPQPPLEQRPFDLLCLTIAVVLGVHAPHLPWWLTVASAGTLWLRWWQRRQRTGRAPAYLKLPLVALLAAAVVFHYDTLFGREPGAAMVSGLLVLKLLETEAPRDARVGVGFACFALMSALLFDQGLLATLFVALGLLPAIATLRALQPARPQTTLPRELLPALGLLGVSLPLALVAFVFVPRLSSPLWGAPNPTQSKSGLSSDMSPGDFSQVLLDDRPAMRVSFDDAPPPNAQRYFRAFVLWNYDGRTWREKTPESSPAPAEHGPVAHYTISLEATGQRVLPALDVPIEAPANAQLGRDRELRADRPVNDPLVYRLGSALSYHLQTQLGDLDRRRALRLPPGFDPRTRALGEHWRMQYGANDAAIIQAAMNLFHNGGFSYTLGPAPLGSNAIDDFLFGTHEGFCEHYASSFTVLMRAAGIPARVVTGYQGGYWNTLGNYLLVRQSDAHAWSEVWLPGRGWVRFDPTAAVRPERVNQGSAAANATTADWAPNRWMLEWRNHWDVVNQWWNQGVIGFDTLRQHGLLTPFGVHDTSVGTLAVLLGVGGSLFAILGLSWALWKRPETDQARAAMQLLEKRLAAAGVARRPSEGPQHYFSRAARTLPGQRDELEHLMRTYLELRYAHEEPPADLLKNFRQAARDFRPRRVFK</sequence>
<dbReference type="KEGG" id="dja:HY57_10830"/>